<dbReference type="eggNOG" id="ENOG5032YRS">
    <property type="taxonomic scope" value="Bacteria"/>
</dbReference>
<dbReference type="STRING" id="28173.VIBNI_A0818"/>
<sequence>MTKPSLFISILLSLVVLSGCASMSAEECQTTHWGDLGYQEGQSGTDPSVISDYAKDCGENGISVDKAAWQKGYNQGLILYCSPANGYREGVSGRTYHGVCDNQQFVAQYQLGRQQYLKEQRLEKIEQEISDIDLKLSNKQGLDEDERKRLNRVRDSLVSERGQLLSTQYRFELNL</sequence>
<dbReference type="EMBL" id="FO203526">
    <property type="protein sequence ID" value="CCO56987.1"/>
    <property type="molecule type" value="Genomic_DNA"/>
</dbReference>
<feature type="signal peptide" evidence="1">
    <location>
        <begin position="1"/>
        <end position="25"/>
    </location>
</feature>
<protein>
    <recommendedName>
        <fullName evidence="4">ATPase involved in DNA repair</fullName>
    </recommendedName>
</protein>
<evidence type="ECO:0000256" key="1">
    <source>
        <dbReference type="SAM" id="SignalP"/>
    </source>
</evidence>
<dbReference type="RefSeq" id="WP_022550028.1">
    <property type="nucleotide sequence ID" value="NC_022528.1"/>
</dbReference>
<accession>U4K9X0</accession>
<gene>
    <name evidence="2" type="ORF">VIBNI_A0818</name>
</gene>
<keyword evidence="3" id="KW-1185">Reference proteome</keyword>
<evidence type="ECO:0000313" key="3">
    <source>
        <dbReference type="Proteomes" id="UP000016895"/>
    </source>
</evidence>
<name>U4K9X0_9VIBR</name>
<dbReference type="InterPro" id="IPR021242">
    <property type="entry name" value="DUF2799"/>
</dbReference>
<dbReference type="OrthoDB" id="5917215at2"/>
<organism evidence="2 3">
    <name type="scientific">Vibrio nigripulchritudo</name>
    <dbReference type="NCBI Taxonomy" id="28173"/>
    <lineage>
        <taxon>Bacteria</taxon>
        <taxon>Pseudomonadati</taxon>
        <taxon>Pseudomonadota</taxon>
        <taxon>Gammaproteobacteria</taxon>
        <taxon>Vibrionales</taxon>
        <taxon>Vibrionaceae</taxon>
        <taxon>Vibrio</taxon>
    </lineage>
</organism>
<reference evidence="2 3" key="1">
    <citation type="journal article" date="2013" name="ISME J.">
        <title>Comparative genomics of pathogenic lineages of Vibrio nigripulchritudo identifies virulence-associated traits.</title>
        <authorList>
            <person name="Goudenege D."/>
            <person name="Labreuche Y."/>
            <person name="Krin E."/>
            <person name="Ansquer D."/>
            <person name="Mangenot S."/>
            <person name="Calteau A."/>
            <person name="Medigue C."/>
            <person name="Mazel D."/>
            <person name="Polz M.F."/>
            <person name="Le Roux F."/>
        </authorList>
    </citation>
    <scope>NUCLEOTIDE SEQUENCE [LARGE SCALE GENOMIC DNA]</scope>
    <source>
        <strain evidence="3">SnF1</strain>
    </source>
</reference>
<evidence type="ECO:0008006" key="4">
    <source>
        <dbReference type="Google" id="ProtNLM"/>
    </source>
</evidence>
<feature type="chain" id="PRO_5004650492" description="ATPase involved in DNA repair" evidence="1">
    <location>
        <begin position="26"/>
        <end position="175"/>
    </location>
</feature>
<dbReference type="PROSITE" id="PS51257">
    <property type="entry name" value="PROKAR_LIPOPROTEIN"/>
    <property type="match status" value="1"/>
</dbReference>
<evidence type="ECO:0000313" key="2">
    <source>
        <dbReference type="EMBL" id="CCO56987.1"/>
    </source>
</evidence>
<dbReference type="PATRIC" id="fig|1260221.3.peg.783"/>
<keyword evidence="1" id="KW-0732">Signal</keyword>
<dbReference type="AlphaFoldDB" id="U4K9X0"/>
<dbReference type="Proteomes" id="UP000016895">
    <property type="component" value="Chromosome 1"/>
</dbReference>
<dbReference type="KEGG" id="vni:VIBNI_A0818"/>
<dbReference type="Pfam" id="PF10973">
    <property type="entry name" value="DUF2799"/>
    <property type="match status" value="1"/>
</dbReference>
<proteinExistence type="predicted"/>